<gene>
    <name evidence="3" type="ORF">OY187_11580</name>
</gene>
<dbReference type="NCBIfam" id="TIGR01965">
    <property type="entry name" value="VCBS_repeat"/>
    <property type="match status" value="1"/>
</dbReference>
<name>A0ABT4HER5_MYCIR</name>
<accession>A0ABT4HER5</accession>
<comment type="caution">
    <text evidence="3">The sequence shown here is derived from an EMBL/GenBank/DDBJ whole genome shotgun (WGS) entry which is preliminary data.</text>
</comment>
<dbReference type="InterPro" id="IPR010221">
    <property type="entry name" value="VCBS_dom"/>
</dbReference>
<feature type="region of interest" description="Disordered" evidence="1">
    <location>
        <begin position="32"/>
        <end position="188"/>
    </location>
</feature>
<dbReference type="RefSeq" id="WP_268786066.1">
    <property type="nucleotide sequence ID" value="NZ_JAPQYE010000004.1"/>
</dbReference>
<reference evidence="3" key="1">
    <citation type="submission" date="2022-12" db="EMBL/GenBank/DDBJ databases">
        <title>Whole genome sequence of Mycolicibacterium iranicum strain SBH312.</title>
        <authorList>
            <person name="Jani J."/>
            <person name="Arifin Mustapha Z."/>
            <person name="Ahmed K."/>
            <person name="Kai Ling C."/>
        </authorList>
    </citation>
    <scope>NUCLEOTIDE SEQUENCE</scope>
    <source>
        <strain evidence="3">SBH312</strain>
    </source>
</reference>
<feature type="compositionally biased region" description="Low complexity" evidence="1">
    <location>
        <begin position="32"/>
        <end position="53"/>
    </location>
</feature>
<keyword evidence="2" id="KW-0732">Signal</keyword>
<feature type="signal peptide" evidence="2">
    <location>
        <begin position="1"/>
        <end position="24"/>
    </location>
</feature>
<evidence type="ECO:0000256" key="2">
    <source>
        <dbReference type="SAM" id="SignalP"/>
    </source>
</evidence>
<proteinExistence type="predicted"/>
<evidence type="ECO:0000313" key="4">
    <source>
        <dbReference type="Proteomes" id="UP001084650"/>
    </source>
</evidence>
<dbReference type="Gene3D" id="2.60.40.3440">
    <property type="match status" value="1"/>
</dbReference>
<dbReference type="EMBL" id="JAPQYE010000004">
    <property type="protein sequence ID" value="MCZ0728690.1"/>
    <property type="molecule type" value="Genomic_DNA"/>
</dbReference>
<feature type="compositionally biased region" description="Low complexity" evidence="1">
    <location>
        <begin position="157"/>
        <end position="188"/>
    </location>
</feature>
<evidence type="ECO:0000256" key="1">
    <source>
        <dbReference type="SAM" id="MobiDB-lite"/>
    </source>
</evidence>
<organism evidence="3 4">
    <name type="scientific">Mycolicibacterium iranicum</name>
    <name type="common">Mycobacterium iranicum</name>
    <dbReference type="NCBI Taxonomy" id="912594"/>
    <lineage>
        <taxon>Bacteria</taxon>
        <taxon>Bacillati</taxon>
        <taxon>Actinomycetota</taxon>
        <taxon>Actinomycetes</taxon>
        <taxon>Mycobacteriales</taxon>
        <taxon>Mycobacteriaceae</taxon>
        <taxon>Mycolicibacterium</taxon>
    </lineage>
</organism>
<feature type="compositionally biased region" description="Acidic residues" evidence="1">
    <location>
        <begin position="58"/>
        <end position="106"/>
    </location>
</feature>
<sequence length="1134" mass="114023">MGDGRFVGRVGALAVALGVGAATATTPAVVWADTSDTSDAGTSATTSDSEGAAKTADETAESDQLDTAPDDAADGDAAVDGDDAAADEDSDAAGNDEESSTTDEIDSTPVTTDEPADETAPVIDTETDPVRPAGDETEAADSADALTHTIDNGGDGSQTSTTPASPRSAATATAPTDSPAESAGWRAATASENAITTAAEAAEPATPIITPVTTRPVAVAPPTPAAVLAGLPGAFISAATGLVALAVAPFAVLPGLFGVPGAPPPATGVWMVLAFARRQFFNSPPKLKPTPTSSDPATGLITGNLGGFDADGDEITFEVLQDPAHGTLTVDASTGAYTYTPAGGFAGADTFVVAVTDSGPDGLFGFLAPARGHTTVTAVTITVPQLDLDPSFTVDTVDAKTGAVTGRITGTEIGRPGVTATVSGGPTRGTATLAPDGTVTYTPAPIARAAAAYAGGATTDTFTVTVSDGVNAPVVVSISVPIDATDNALVYQVPVNLGQAQGGSFYRFERPFALDPKTGRVYAAEIFVDRDNAQNGLSPTYATIISAGPDGLIRSERVQIQNASPIAINPVSGVAFLITTSSDSTGATFTSVTRLTADGRTISDTFLGAPATTIDFDGRTGAAFLVRPAVSAADLGSTRLDVFAADGTFLVTRTIPGTPHGGLAVNSITGQRVLVTQGLDSATFQPTTNLTVIRGDGTIITHTVDGQPIRDAVVNPVTGITYQLSQIRQGAARATVLTGIDPDGNGVELLRYNGSVVGDVVVDIASGAAYVPVSALPAPGSPPVVTVLRVATDATVNQVFEGPGFVEGNLAVNPRSGAVHLVVAAPGSQSRSVVTIADRAARTELLPDGVTGPIIVNPSGSSVFVTSAVGDVTSISVVDSSGTVHTLTGRLVGEPVVDPSDGTTYVTTRTGTFVDGTATLTTFCGDGIPGMSYDLAGFPTNPPVINPVTGVVYQEVIDFGATTESPGRVTVISRDGARGTLQLRNASGIFAAGAGQGRYVITPNTVTGQAYLVIERGFPEQPVKTVAVISADGSAVSYVGPDDGDAGPVGVPVGPILINPRTGAAYLTTQSFEPDGIKTRVSTLLQDGTVRFTDALPGGTVAGGLLVDSRIGTVYQGTSDGAWIVDVDPNSNEA</sequence>
<keyword evidence="4" id="KW-1185">Reference proteome</keyword>
<evidence type="ECO:0000313" key="3">
    <source>
        <dbReference type="EMBL" id="MCZ0728690.1"/>
    </source>
</evidence>
<protein>
    <submittedName>
        <fullName evidence="3">Ig-like domain-containing protein</fullName>
    </submittedName>
</protein>
<feature type="chain" id="PRO_5045563847" evidence="2">
    <location>
        <begin position="25"/>
        <end position="1134"/>
    </location>
</feature>
<dbReference type="Proteomes" id="UP001084650">
    <property type="component" value="Unassembled WGS sequence"/>
</dbReference>
<dbReference type="Pfam" id="PF17963">
    <property type="entry name" value="Big_9"/>
    <property type="match status" value="2"/>
</dbReference>